<sequence length="79" mass="8808">MSQLGSVDYILHDPIPVDNIETMTERHSYESDLSHVIYGILSMLAAIGLLLGQLSGQDQLFKEYVTNQANKKPRSVSDD</sequence>
<evidence type="ECO:0000313" key="3">
    <source>
        <dbReference type="Proteomes" id="UP000054324"/>
    </source>
</evidence>
<reference evidence="2 3" key="1">
    <citation type="submission" date="2013-11" db="EMBL/GenBank/DDBJ databases">
        <title>Opisthorchis viverrini - life in the bile duct.</title>
        <authorList>
            <person name="Young N.D."/>
            <person name="Nagarajan N."/>
            <person name="Lin S.J."/>
            <person name="Korhonen P.K."/>
            <person name="Jex A.R."/>
            <person name="Hall R.S."/>
            <person name="Safavi-Hemami H."/>
            <person name="Kaewkong W."/>
            <person name="Bertrand D."/>
            <person name="Gao S."/>
            <person name="Seet Q."/>
            <person name="Wongkham S."/>
            <person name="Teh B.T."/>
            <person name="Wongkham C."/>
            <person name="Intapan P.M."/>
            <person name="Maleewong W."/>
            <person name="Yang X."/>
            <person name="Hu M."/>
            <person name="Wang Z."/>
            <person name="Hofmann A."/>
            <person name="Sternberg P.W."/>
            <person name="Tan P."/>
            <person name="Wang J."/>
            <person name="Gasser R.B."/>
        </authorList>
    </citation>
    <scope>NUCLEOTIDE SEQUENCE [LARGE SCALE GENOMIC DNA]</scope>
</reference>
<dbReference type="Proteomes" id="UP000054324">
    <property type="component" value="Unassembled WGS sequence"/>
</dbReference>
<organism evidence="2 3">
    <name type="scientific">Opisthorchis viverrini</name>
    <name type="common">Southeast Asian liver fluke</name>
    <dbReference type="NCBI Taxonomy" id="6198"/>
    <lineage>
        <taxon>Eukaryota</taxon>
        <taxon>Metazoa</taxon>
        <taxon>Spiralia</taxon>
        <taxon>Lophotrochozoa</taxon>
        <taxon>Platyhelminthes</taxon>
        <taxon>Trematoda</taxon>
        <taxon>Digenea</taxon>
        <taxon>Opisthorchiida</taxon>
        <taxon>Opisthorchiata</taxon>
        <taxon>Opisthorchiidae</taxon>
        <taxon>Opisthorchis</taxon>
    </lineage>
</organism>
<keyword evidence="3" id="KW-1185">Reference proteome</keyword>
<gene>
    <name evidence="2" type="ORF">T265_01119</name>
</gene>
<dbReference type="AlphaFoldDB" id="A0A075A3I3"/>
<dbReference type="EMBL" id="KL596630">
    <property type="protein sequence ID" value="KER32822.1"/>
    <property type="molecule type" value="Genomic_DNA"/>
</dbReference>
<evidence type="ECO:0000313" key="2">
    <source>
        <dbReference type="EMBL" id="KER32822.1"/>
    </source>
</evidence>
<name>A0A075A3I3_OPIVI</name>
<accession>A0A075A3I3</accession>
<keyword evidence="1" id="KW-0472">Membrane</keyword>
<dbReference type="KEGG" id="ovi:T265_01119"/>
<keyword evidence="1" id="KW-0812">Transmembrane</keyword>
<keyword evidence="1" id="KW-1133">Transmembrane helix</keyword>
<dbReference type="GeneID" id="20315307"/>
<feature type="transmembrane region" description="Helical" evidence="1">
    <location>
        <begin position="33"/>
        <end position="52"/>
    </location>
</feature>
<protein>
    <submittedName>
        <fullName evidence="2">Uncharacterized protein</fullName>
    </submittedName>
</protein>
<proteinExistence type="predicted"/>
<evidence type="ECO:0000256" key="1">
    <source>
        <dbReference type="SAM" id="Phobius"/>
    </source>
</evidence>
<dbReference type="CTD" id="20315307"/>
<dbReference type="RefSeq" id="XP_009163344.1">
    <property type="nucleotide sequence ID" value="XM_009165080.1"/>
</dbReference>